<keyword evidence="3" id="KW-1185">Reference proteome</keyword>
<dbReference type="Proteomes" id="UP000683246">
    <property type="component" value="Chromosome"/>
</dbReference>
<dbReference type="CDD" id="cd04301">
    <property type="entry name" value="NAT_SF"/>
    <property type="match status" value="1"/>
</dbReference>
<dbReference type="Pfam" id="PF00583">
    <property type="entry name" value="Acetyltransf_1"/>
    <property type="match status" value="1"/>
</dbReference>
<dbReference type="GO" id="GO:0016747">
    <property type="term" value="F:acyltransferase activity, transferring groups other than amino-acyl groups"/>
    <property type="evidence" value="ECO:0007669"/>
    <property type="project" value="InterPro"/>
</dbReference>
<dbReference type="KEGG" id="vpy:HZI73_09140"/>
<dbReference type="PROSITE" id="PS51186">
    <property type="entry name" value="GNAT"/>
    <property type="match status" value="1"/>
</dbReference>
<gene>
    <name evidence="2" type="ORF">HZI73_09140</name>
</gene>
<name>A0A8J8MJ83_9FIRM</name>
<accession>A0A8J8MJ83</accession>
<proteinExistence type="predicted"/>
<organism evidence="2 3">
    <name type="scientific">Vallitalea pronyensis</name>
    <dbReference type="NCBI Taxonomy" id="1348613"/>
    <lineage>
        <taxon>Bacteria</taxon>
        <taxon>Bacillati</taxon>
        <taxon>Bacillota</taxon>
        <taxon>Clostridia</taxon>
        <taxon>Lachnospirales</taxon>
        <taxon>Vallitaleaceae</taxon>
        <taxon>Vallitalea</taxon>
    </lineage>
</organism>
<dbReference type="InterPro" id="IPR000182">
    <property type="entry name" value="GNAT_dom"/>
</dbReference>
<feature type="domain" description="N-acetyltransferase" evidence="1">
    <location>
        <begin position="3"/>
        <end position="179"/>
    </location>
</feature>
<dbReference type="Gene3D" id="3.40.630.30">
    <property type="match status" value="1"/>
</dbReference>
<dbReference type="EMBL" id="CP058649">
    <property type="protein sequence ID" value="QUI22456.1"/>
    <property type="molecule type" value="Genomic_DNA"/>
</dbReference>
<evidence type="ECO:0000313" key="3">
    <source>
        <dbReference type="Proteomes" id="UP000683246"/>
    </source>
</evidence>
<dbReference type="SUPFAM" id="SSF55729">
    <property type="entry name" value="Acyl-CoA N-acyltransferases (Nat)"/>
    <property type="match status" value="1"/>
</dbReference>
<evidence type="ECO:0000313" key="2">
    <source>
        <dbReference type="EMBL" id="QUI22456.1"/>
    </source>
</evidence>
<dbReference type="InterPro" id="IPR016181">
    <property type="entry name" value="Acyl_CoA_acyltransferase"/>
</dbReference>
<reference evidence="2" key="1">
    <citation type="submission" date="2020-07" db="EMBL/GenBank/DDBJ databases">
        <title>Vallitalea pronyensis genome.</title>
        <authorList>
            <person name="Postec A."/>
        </authorList>
    </citation>
    <scope>NUCLEOTIDE SEQUENCE</scope>
    <source>
        <strain evidence="2">FatNI3</strain>
    </source>
</reference>
<protein>
    <submittedName>
        <fullName evidence="2">GNAT family N-acetyltransferase</fullName>
    </submittedName>
</protein>
<sequence>MTMRYEVISPEKVECIQDMCNELMRFQQSKATITPERFDGMSFETRMIPSMESAVENYLMIVRDKENIVGYVYCNISEKEVYDNDFATFFDMASVSKEHVGCLSQFYIKEGYRGAGIGSVLFEKAMAWLTSFDTIEDIFIYVSNGNDDALQFYQNKGFQVTHQILDGFITVLRNVPNLSFHEENRK</sequence>
<evidence type="ECO:0000259" key="1">
    <source>
        <dbReference type="PROSITE" id="PS51186"/>
    </source>
</evidence>
<dbReference type="AlphaFoldDB" id="A0A8J8MJ83"/>